<proteinExistence type="predicted"/>
<name>A0A8H6DVP8_COCSA</name>
<gene>
    <name evidence="1" type="ORF">GGP41_005139</name>
</gene>
<comment type="caution">
    <text evidence="1">The sequence shown here is derived from an EMBL/GenBank/DDBJ whole genome shotgun (WGS) entry which is preliminary data.</text>
</comment>
<evidence type="ECO:0000313" key="1">
    <source>
        <dbReference type="EMBL" id="KAF5849648.1"/>
    </source>
</evidence>
<organism evidence="1 2">
    <name type="scientific">Cochliobolus sativus</name>
    <name type="common">Common root rot and spot blotch fungus</name>
    <name type="synonym">Bipolaris sorokiniana</name>
    <dbReference type="NCBI Taxonomy" id="45130"/>
    <lineage>
        <taxon>Eukaryota</taxon>
        <taxon>Fungi</taxon>
        <taxon>Dikarya</taxon>
        <taxon>Ascomycota</taxon>
        <taxon>Pezizomycotina</taxon>
        <taxon>Dothideomycetes</taxon>
        <taxon>Pleosporomycetidae</taxon>
        <taxon>Pleosporales</taxon>
        <taxon>Pleosporineae</taxon>
        <taxon>Pleosporaceae</taxon>
        <taxon>Bipolaris</taxon>
    </lineage>
</organism>
<reference evidence="1" key="1">
    <citation type="submission" date="2019-11" db="EMBL/GenBank/DDBJ databases">
        <title>Bipolaris sorokiniana Genome sequencing.</title>
        <authorList>
            <person name="Wang H."/>
        </authorList>
    </citation>
    <scope>NUCLEOTIDE SEQUENCE</scope>
</reference>
<accession>A0A8H6DVP8</accession>
<protein>
    <submittedName>
        <fullName evidence="1">Uncharacterized protein</fullName>
    </submittedName>
</protein>
<dbReference type="AlphaFoldDB" id="A0A8H6DVP8"/>
<dbReference type="EMBL" id="WNKQ01000008">
    <property type="protein sequence ID" value="KAF5849648.1"/>
    <property type="molecule type" value="Genomic_DNA"/>
</dbReference>
<evidence type="ECO:0000313" key="2">
    <source>
        <dbReference type="Proteomes" id="UP000624244"/>
    </source>
</evidence>
<dbReference type="Proteomes" id="UP000624244">
    <property type="component" value="Unassembled WGS sequence"/>
</dbReference>
<sequence length="134" mass="15775">MWRLLFEGFITYCVAWYHKPTKTLIQSDLMMNLQYTELFGARSAIPRVCKSVWMRRPICYIATVDYALMRRDAKRVAQWQIARIIPCHRDVLEGDGNDAWNSVYAWFLRGPPQSSVVNKVMVPVMKLARRVFLM</sequence>